<organism evidence="1">
    <name type="scientific">marine sediment metagenome</name>
    <dbReference type="NCBI Taxonomy" id="412755"/>
    <lineage>
        <taxon>unclassified sequences</taxon>
        <taxon>metagenomes</taxon>
        <taxon>ecological metagenomes</taxon>
    </lineage>
</organism>
<gene>
    <name evidence="1" type="ORF">LCGC14_2066350</name>
</gene>
<protein>
    <submittedName>
        <fullName evidence="1">Uncharacterized protein</fullName>
    </submittedName>
</protein>
<comment type="caution">
    <text evidence="1">The sequence shown here is derived from an EMBL/GenBank/DDBJ whole genome shotgun (WGS) entry which is preliminary data.</text>
</comment>
<reference evidence="1" key="1">
    <citation type="journal article" date="2015" name="Nature">
        <title>Complex archaea that bridge the gap between prokaryotes and eukaryotes.</title>
        <authorList>
            <person name="Spang A."/>
            <person name="Saw J.H."/>
            <person name="Jorgensen S.L."/>
            <person name="Zaremba-Niedzwiedzka K."/>
            <person name="Martijn J."/>
            <person name="Lind A.E."/>
            <person name="van Eijk R."/>
            <person name="Schleper C."/>
            <person name="Guy L."/>
            <person name="Ettema T.J."/>
        </authorList>
    </citation>
    <scope>NUCLEOTIDE SEQUENCE</scope>
</reference>
<accession>A0A0F9EJN8</accession>
<dbReference type="AlphaFoldDB" id="A0A0F9EJN8"/>
<name>A0A0F9EJN8_9ZZZZ</name>
<evidence type="ECO:0000313" key="1">
    <source>
        <dbReference type="EMBL" id="KKL74293.1"/>
    </source>
</evidence>
<proteinExistence type="predicted"/>
<sequence>MTISSDSSQYLTASIAALSDKSIALMHRRKMSDDAVETFQNILQKVQQTHDPKAALRSLSAEELDVVRQAHSLAEPIKISVLTDEGAANLLNAPGYTHDLNNDGLTTIGEGNMLTFPPENAPASFKAAWEEAIDGLSMMDIPTHMIFAVGLSNIGREPGDPNWVNPYASADYDYSAAVSDIMESVEYQFNHNMMSLEQYQKNMSFYNKLTEAMV</sequence>
<dbReference type="EMBL" id="LAZR01024704">
    <property type="protein sequence ID" value="KKL74293.1"/>
    <property type="molecule type" value="Genomic_DNA"/>
</dbReference>